<accession>A0A975CJK6</accession>
<keyword evidence="6" id="KW-0472">Membrane</keyword>
<dbReference type="AlphaFoldDB" id="A0A975CJK6"/>
<dbReference type="GO" id="GO:0005886">
    <property type="term" value="C:plasma membrane"/>
    <property type="evidence" value="ECO:0007669"/>
    <property type="project" value="UniProtKB-SubCell"/>
</dbReference>
<dbReference type="PANTHER" id="PTHR37937">
    <property type="entry name" value="CONJUGATIVE TRANSFER: DNA TRANSPORT"/>
    <property type="match status" value="1"/>
</dbReference>
<dbReference type="CDD" id="cd01127">
    <property type="entry name" value="TrwB_TraG_TraD_VirD4"/>
    <property type="match status" value="1"/>
</dbReference>
<dbReference type="Proteomes" id="UP000663920">
    <property type="component" value="Chromosome"/>
</dbReference>
<dbReference type="Gene3D" id="3.40.50.300">
    <property type="entry name" value="P-loop containing nucleotide triphosphate hydrolases"/>
    <property type="match status" value="1"/>
</dbReference>
<evidence type="ECO:0000256" key="5">
    <source>
        <dbReference type="ARBA" id="ARBA00022989"/>
    </source>
</evidence>
<comment type="similarity">
    <text evidence="2">Belongs to the VirD4/TraG family.</text>
</comment>
<proteinExistence type="inferred from homology"/>
<name>A0A975CJK6_9FLAO</name>
<sequence>MSIIDTLSILKENVFHFLDTILQMMLGKDHRLKAGFGKASKILKRTHEGFCLDGIRSISIHQSCANVLTVAPSGKGKTQVSVFPFLLNQKGNYSIICNDPSGEISEVEPYLESVGIQTAVLDFGKKTGVYFNPLEGCKENITQMRKVAKALMNANTSEKDFFTISAEDVLVLFIQYLMESESKVYQNIANVYRLILEYQGNPQVIEKLFATKASEGVWRKFKSLAGTSDNTRKSIVASCLSAISFIGDNPTLSDITSVSTINFRDFRETPHALFIHVPVGDVQFYAPILNLFFQEFYRFAFAELPKKDDLEIFMVLDEFDTLGAIQDYSTIISNSRKAKIPQQIIIQPELCNR</sequence>
<organism evidence="7 8">
    <name type="scientific">Polaribacter cellanae</name>
    <dbReference type="NCBI Taxonomy" id="2818493"/>
    <lineage>
        <taxon>Bacteria</taxon>
        <taxon>Pseudomonadati</taxon>
        <taxon>Bacteroidota</taxon>
        <taxon>Flavobacteriia</taxon>
        <taxon>Flavobacteriales</taxon>
        <taxon>Flavobacteriaceae</taxon>
    </lineage>
</organism>
<dbReference type="RefSeq" id="WP_208076677.1">
    <property type="nucleotide sequence ID" value="NZ_CP071869.1"/>
</dbReference>
<reference evidence="7 8" key="1">
    <citation type="submission" date="2021-03" db="EMBL/GenBank/DDBJ databases">
        <title>Complete genome of Polaribacter_sp.SM13.</title>
        <authorList>
            <person name="Jeong S.W."/>
            <person name="Bae J.W."/>
        </authorList>
    </citation>
    <scope>NUCLEOTIDE SEQUENCE [LARGE SCALE GENOMIC DNA]</scope>
    <source>
        <strain evidence="7 8">SM13</strain>
    </source>
</reference>
<dbReference type="EMBL" id="CP071869">
    <property type="protein sequence ID" value="QTE21081.1"/>
    <property type="molecule type" value="Genomic_DNA"/>
</dbReference>
<evidence type="ECO:0000256" key="1">
    <source>
        <dbReference type="ARBA" id="ARBA00004651"/>
    </source>
</evidence>
<keyword evidence="4" id="KW-0812">Transmembrane</keyword>
<protein>
    <submittedName>
        <fullName evidence="7">Type IV secretory system conjugative DNA transfer family protein</fullName>
    </submittedName>
</protein>
<dbReference type="KEGG" id="pcea:J3359_09485"/>
<dbReference type="PANTHER" id="PTHR37937:SF1">
    <property type="entry name" value="CONJUGATIVE TRANSFER: DNA TRANSPORT"/>
    <property type="match status" value="1"/>
</dbReference>
<keyword evidence="3" id="KW-1003">Cell membrane</keyword>
<keyword evidence="8" id="KW-1185">Reference proteome</keyword>
<dbReference type="InterPro" id="IPR051539">
    <property type="entry name" value="T4SS-coupling_protein"/>
</dbReference>
<evidence type="ECO:0000256" key="3">
    <source>
        <dbReference type="ARBA" id="ARBA00022475"/>
    </source>
</evidence>
<evidence type="ECO:0000313" key="8">
    <source>
        <dbReference type="Proteomes" id="UP000663920"/>
    </source>
</evidence>
<evidence type="ECO:0000256" key="6">
    <source>
        <dbReference type="ARBA" id="ARBA00023136"/>
    </source>
</evidence>
<dbReference type="SUPFAM" id="SSF52540">
    <property type="entry name" value="P-loop containing nucleoside triphosphate hydrolases"/>
    <property type="match status" value="1"/>
</dbReference>
<evidence type="ECO:0000256" key="4">
    <source>
        <dbReference type="ARBA" id="ARBA00022692"/>
    </source>
</evidence>
<comment type="subcellular location">
    <subcellularLocation>
        <location evidence="1">Cell membrane</location>
        <topology evidence="1">Multi-pass membrane protein</topology>
    </subcellularLocation>
</comment>
<gene>
    <name evidence="7" type="ORF">J3359_09485</name>
</gene>
<evidence type="ECO:0000313" key="7">
    <source>
        <dbReference type="EMBL" id="QTE21081.1"/>
    </source>
</evidence>
<dbReference type="InterPro" id="IPR027417">
    <property type="entry name" value="P-loop_NTPase"/>
</dbReference>
<dbReference type="Pfam" id="PF02534">
    <property type="entry name" value="T4SS-DNA_transf"/>
    <property type="match status" value="1"/>
</dbReference>
<evidence type="ECO:0000256" key="2">
    <source>
        <dbReference type="ARBA" id="ARBA00008806"/>
    </source>
</evidence>
<keyword evidence="5" id="KW-1133">Transmembrane helix</keyword>
<dbReference type="InterPro" id="IPR003688">
    <property type="entry name" value="TraG/VirD4"/>
</dbReference>